<keyword evidence="6" id="KW-0282">Flagellum</keyword>
<dbReference type="Pfam" id="PF00669">
    <property type="entry name" value="Flagellin_N"/>
    <property type="match status" value="1"/>
</dbReference>
<dbReference type="GO" id="GO:0005198">
    <property type="term" value="F:structural molecule activity"/>
    <property type="evidence" value="ECO:0007669"/>
    <property type="project" value="UniProtKB-UniRule"/>
</dbReference>
<dbReference type="Proteomes" id="UP000594464">
    <property type="component" value="Chromosome"/>
</dbReference>
<dbReference type="GO" id="GO:0009288">
    <property type="term" value="C:bacterial-type flagellum"/>
    <property type="evidence" value="ECO:0007669"/>
    <property type="project" value="UniProtKB-SubCell"/>
</dbReference>
<evidence type="ECO:0000259" key="4">
    <source>
        <dbReference type="Pfam" id="PF00669"/>
    </source>
</evidence>
<dbReference type="PANTHER" id="PTHR42792">
    <property type="entry name" value="FLAGELLIN"/>
    <property type="match status" value="1"/>
</dbReference>
<reference evidence="7" key="1">
    <citation type="submission" date="2020-02" db="EMBL/GenBank/DDBJ databases">
        <title>Genomic and physiological characterization of two novel Nitrospinaceae genera.</title>
        <authorList>
            <person name="Mueller A.J."/>
            <person name="Jung M.-Y."/>
            <person name="Strachan C.R."/>
            <person name="Herbold C.W."/>
            <person name="Kirkegaard R.H."/>
            <person name="Daims H."/>
        </authorList>
    </citation>
    <scope>NUCLEOTIDE SEQUENCE [LARGE SCALE GENOMIC DNA]</scope>
</reference>
<dbReference type="InterPro" id="IPR046358">
    <property type="entry name" value="Flagellin_C"/>
</dbReference>
<keyword evidence="6" id="KW-0969">Cilium</keyword>
<accession>A0A7T0C220</accession>
<dbReference type="PRINTS" id="PR00207">
    <property type="entry name" value="FLAGELLIN"/>
</dbReference>
<dbReference type="Gene3D" id="2.170.280.10">
    <property type="entry name" value="f41 fragment of flagellin, middle domain"/>
    <property type="match status" value="1"/>
</dbReference>
<dbReference type="AlphaFoldDB" id="A0A7T0C220"/>
<evidence type="ECO:0000256" key="2">
    <source>
        <dbReference type="ARBA" id="ARBA00023143"/>
    </source>
</evidence>
<feature type="domain" description="Flagellin N-terminal" evidence="4">
    <location>
        <begin position="7"/>
        <end position="141"/>
    </location>
</feature>
<dbReference type="EMBL" id="CP048620">
    <property type="protein sequence ID" value="QPJ65091.1"/>
    <property type="molecule type" value="Genomic_DNA"/>
</dbReference>
<dbReference type="GO" id="GO:0005576">
    <property type="term" value="C:extracellular region"/>
    <property type="evidence" value="ECO:0007669"/>
    <property type="project" value="UniProtKB-SubCell"/>
</dbReference>
<evidence type="ECO:0000259" key="5">
    <source>
        <dbReference type="Pfam" id="PF00700"/>
    </source>
</evidence>
<feature type="domain" description="Flagellin C-terminal" evidence="5">
    <location>
        <begin position="197"/>
        <end position="281"/>
    </location>
</feature>
<evidence type="ECO:0000313" key="7">
    <source>
        <dbReference type="Proteomes" id="UP000594464"/>
    </source>
</evidence>
<dbReference type="InterPro" id="IPR001492">
    <property type="entry name" value="Flagellin"/>
</dbReference>
<dbReference type="Gene3D" id="6.10.10.10">
    <property type="entry name" value="Flagellar export chaperone, C-terminal domain"/>
    <property type="match status" value="1"/>
</dbReference>
<gene>
    <name evidence="6" type="ORF">G3M78_06695</name>
</gene>
<sequence>MPVRVFTNISSINAQRNLGLNESRTAKSIRAISQGSRIESAADDIGGVVLSDRLRSDIGALRQAGRNTEDGISMIRTAEAALAVQGTILIRLRELAAQAANGAIGSAERRTLEIEFSQQRNEIDRIAGAAQFNGISLLNGNLSASSGLNISIQVGIGATDDNRINLNTELDLENNDSANLGISTVSVANAESALTALAAVESALQSISQTRGQVGALQNRLGRTLSNLHVSVENISAAESTIRDADIAEEIALLTRNQMLTQAATAMVSQSNLSTQNILSIF</sequence>
<keyword evidence="2 3" id="KW-0975">Bacterial flagellum</keyword>
<comment type="subcellular location">
    <subcellularLocation>
        <location evidence="3">Secreted</location>
    </subcellularLocation>
    <subcellularLocation>
        <location evidence="3">Bacterial flagellum</location>
    </subcellularLocation>
</comment>
<name>A0A7T0C220_9BACT</name>
<keyword evidence="3" id="KW-0964">Secreted</keyword>
<keyword evidence="6" id="KW-0966">Cell projection</keyword>
<dbReference type="KEGG" id="nva:G3M78_06695"/>
<dbReference type="Pfam" id="PF00700">
    <property type="entry name" value="Flagellin_C"/>
    <property type="match status" value="1"/>
</dbReference>
<dbReference type="InterPro" id="IPR042187">
    <property type="entry name" value="Flagellin_C_sub2"/>
</dbReference>
<comment type="function">
    <text evidence="3">Flagellin is the subunit protein which polymerizes to form the filaments of bacterial flagella.</text>
</comment>
<comment type="similarity">
    <text evidence="1 3">Belongs to the bacterial flagellin family.</text>
</comment>
<evidence type="ECO:0000256" key="3">
    <source>
        <dbReference type="RuleBase" id="RU362073"/>
    </source>
</evidence>
<protein>
    <recommendedName>
        <fullName evidence="3">Flagellin</fullName>
    </recommendedName>
</protein>
<organism evidence="6 7">
    <name type="scientific">Candidatus Nitrohelix vancouverensis</name>
    <dbReference type="NCBI Taxonomy" id="2705534"/>
    <lineage>
        <taxon>Bacteria</taxon>
        <taxon>Pseudomonadati</taxon>
        <taxon>Nitrospinota/Tectimicrobiota group</taxon>
        <taxon>Nitrospinota</taxon>
        <taxon>Nitrospinia</taxon>
        <taxon>Nitrospinales</taxon>
        <taxon>Nitrospinaceae</taxon>
        <taxon>Candidatus Nitrohelix</taxon>
    </lineage>
</organism>
<dbReference type="PANTHER" id="PTHR42792:SF2">
    <property type="entry name" value="FLAGELLIN"/>
    <property type="match status" value="1"/>
</dbReference>
<dbReference type="InterPro" id="IPR001029">
    <property type="entry name" value="Flagellin_N"/>
</dbReference>
<dbReference type="SUPFAM" id="SSF64518">
    <property type="entry name" value="Phase 1 flagellin"/>
    <property type="match status" value="1"/>
</dbReference>
<proteinExistence type="inferred from homology"/>
<evidence type="ECO:0000256" key="1">
    <source>
        <dbReference type="ARBA" id="ARBA00005709"/>
    </source>
</evidence>
<evidence type="ECO:0000313" key="6">
    <source>
        <dbReference type="EMBL" id="QPJ65091.1"/>
    </source>
</evidence>
<dbReference type="Gene3D" id="1.20.1330.10">
    <property type="entry name" value="f41 fragment of flagellin, N-terminal domain"/>
    <property type="match status" value="2"/>
</dbReference>